<dbReference type="InterPro" id="IPR001611">
    <property type="entry name" value="Leu-rich_rpt"/>
</dbReference>
<feature type="domain" description="F-box" evidence="1">
    <location>
        <begin position="9"/>
        <end position="56"/>
    </location>
</feature>
<name>A0A218WEN7_PUNGR</name>
<evidence type="ECO:0000259" key="1">
    <source>
        <dbReference type="PROSITE" id="PS50181"/>
    </source>
</evidence>
<keyword evidence="5" id="KW-1185">Reference proteome</keyword>
<dbReference type="STRING" id="22663.A0A218WEN7"/>
<protein>
    <recommendedName>
        <fullName evidence="1">F-box domain-containing protein</fullName>
    </recommendedName>
</protein>
<dbReference type="Gene3D" id="3.80.10.10">
    <property type="entry name" value="Ribonuclease Inhibitor"/>
    <property type="match status" value="1"/>
</dbReference>
<gene>
    <name evidence="2" type="ORF">CDL15_Pgr011412</name>
    <name evidence="3" type="ORF">CRG98_020576</name>
</gene>
<dbReference type="Pfam" id="PF12937">
    <property type="entry name" value="F-box-like"/>
    <property type="match status" value="1"/>
</dbReference>
<dbReference type="CDD" id="cd22164">
    <property type="entry name" value="F-box_AtSKIP19-like"/>
    <property type="match status" value="1"/>
</dbReference>
<dbReference type="AlphaFoldDB" id="A0A218WEN7"/>
<reference evidence="3 5" key="3">
    <citation type="submission" date="2017-11" db="EMBL/GenBank/DDBJ databases">
        <title>De-novo sequencing of pomegranate (Punica granatum L.) genome.</title>
        <authorList>
            <person name="Akparov Z."/>
            <person name="Amiraslanov A."/>
            <person name="Hajiyeva S."/>
            <person name="Abbasov M."/>
            <person name="Kaur K."/>
            <person name="Hamwieh A."/>
            <person name="Solovyev V."/>
            <person name="Salamov A."/>
            <person name="Braich B."/>
            <person name="Kosarev P."/>
            <person name="Mahmoud A."/>
            <person name="Hajiyev E."/>
            <person name="Babayeva S."/>
            <person name="Izzatullayeva V."/>
            <person name="Mammadov A."/>
            <person name="Mammadov A."/>
            <person name="Sharifova S."/>
            <person name="Ojaghi J."/>
            <person name="Eynullazada K."/>
            <person name="Bayramov B."/>
            <person name="Abdulazimova A."/>
            <person name="Shahmuradov I."/>
        </authorList>
    </citation>
    <scope>NUCLEOTIDE SEQUENCE [LARGE SCALE GENOMIC DNA]</scope>
    <source>
        <strain evidence="3">AG2017</strain>
        <strain evidence="5">cv. AG2017</strain>
        <tissue evidence="3">Leaf</tissue>
    </source>
</reference>
<dbReference type="Proteomes" id="UP000233551">
    <property type="component" value="Unassembled WGS sequence"/>
</dbReference>
<evidence type="ECO:0000313" key="3">
    <source>
        <dbReference type="EMBL" id="PKI59008.1"/>
    </source>
</evidence>
<reference evidence="4" key="1">
    <citation type="journal article" date="2017" name="Plant J.">
        <title>The pomegranate (Punica granatum L.) genome and the genomics of punicalagin biosynthesis.</title>
        <authorList>
            <person name="Qin G."/>
            <person name="Xu C."/>
            <person name="Ming R."/>
            <person name="Tang H."/>
            <person name="Guyot R."/>
            <person name="Kramer E.M."/>
            <person name="Hu Y."/>
            <person name="Yi X."/>
            <person name="Qi Y."/>
            <person name="Xu X."/>
            <person name="Gao Z."/>
            <person name="Pan H."/>
            <person name="Jian J."/>
            <person name="Tian Y."/>
            <person name="Yue Z."/>
            <person name="Xu Y."/>
        </authorList>
    </citation>
    <scope>NUCLEOTIDE SEQUENCE [LARGE SCALE GENOMIC DNA]</scope>
    <source>
        <strain evidence="4">cv. Dabenzi</strain>
    </source>
</reference>
<dbReference type="OrthoDB" id="2095648at2759"/>
<evidence type="ECO:0000313" key="4">
    <source>
        <dbReference type="Proteomes" id="UP000197138"/>
    </source>
</evidence>
<evidence type="ECO:0000313" key="5">
    <source>
        <dbReference type="Proteomes" id="UP000233551"/>
    </source>
</evidence>
<dbReference type="InterPro" id="IPR032675">
    <property type="entry name" value="LRR_dom_sf"/>
</dbReference>
<reference evidence="2" key="2">
    <citation type="submission" date="2017-06" db="EMBL/GenBank/DDBJ databases">
        <title>The pomegranate genome and the genomics of punicalagin biosynthesis.</title>
        <authorList>
            <person name="Xu C."/>
        </authorList>
    </citation>
    <scope>NUCLEOTIDE SEQUENCE [LARGE SCALE GENOMIC DNA]</scope>
    <source>
        <tissue evidence="2">Fresh leaf</tissue>
    </source>
</reference>
<comment type="caution">
    <text evidence="2">The sequence shown here is derived from an EMBL/GenBank/DDBJ whole genome shotgun (WGS) entry which is preliminary data.</text>
</comment>
<dbReference type="SUPFAM" id="SSF52047">
    <property type="entry name" value="RNI-like"/>
    <property type="match status" value="1"/>
</dbReference>
<dbReference type="Pfam" id="PF13516">
    <property type="entry name" value="LRR_6"/>
    <property type="match status" value="1"/>
</dbReference>
<evidence type="ECO:0000313" key="2">
    <source>
        <dbReference type="EMBL" id="OWM71285.1"/>
    </source>
</evidence>
<dbReference type="PROSITE" id="PS50181">
    <property type="entry name" value="FBOX"/>
    <property type="match status" value="1"/>
</dbReference>
<dbReference type="InterPro" id="IPR001810">
    <property type="entry name" value="F-box_dom"/>
</dbReference>
<accession>A0A218WEN7</accession>
<dbReference type="InterPro" id="IPR006553">
    <property type="entry name" value="Leu-rich_rpt_Cys-con_subtyp"/>
</dbReference>
<dbReference type="Proteomes" id="UP000197138">
    <property type="component" value="Unassembled WGS sequence"/>
</dbReference>
<sequence>MSSSAEEPSGNWPELPRDLTAAILLRLGAIEILNTAQRVCTQWRSICKEPSMWRTIDMPNGGDLWDTGEDLDVMCRHAVDRSCGGLVDIRIENFCTDELLNYITASCTQIKRLRLVRCYYVSDEGLSEAAAKLPMLEDLELSYCSFSEEALEAVGCHCRRLKSLKLNSQGFRYPHIEVDEGAQAVAKTMPELRQLQLFGNKLTNVGLKAILDGCPHLEFLDLRQCFNINLSGKLGKQCAERIKDLRQPLDSTHDYEYGAELEEDLSIDEEYPSGISDIEVVSDYDYDNYFSGCEYDDSYSSCEDFDYD</sequence>
<dbReference type="EMBL" id="MTKT01004486">
    <property type="protein sequence ID" value="OWM71285.1"/>
    <property type="molecule type" value="Genomic_DNA"/>
</dbReference>
<proteinExistence type="predicted"/>
<dbReference type="EMBL" id="PGOL01001331">
    <property type="protein sequence ID" value="PKI59008.1"/>
    <property type="molecule type" value="Genomic_DNA"/>
</dbReference>
<dbReference type="PANTHER" id="PTHR38926">
    <property type="entry name" value="F-BOX DOMAIN CONTAINING PROTEIN, EXPRESSED"/>
    <property type="match status" value="1"/>
</dbReference>
<organism evidence="2 4">
    <name type="scientific">Punica granatum</name>
    <name type="common">Pomegranate</name>
    <dbReference type="NCBI Taxonomy" id="22663"/>
    <lineage>
        <taxon>Eukaryota</taxon>
        <taxon>Viridiplantae</taxon>
        <taxon>Streptophyta</taxon>
        <taxon>Embryophyta</taxon>
        <taxon>Tracheophyta</taxon>
        <taxon>Spermatophyta</taxon>
        <taxon>Magnoliopsida</taxon>
        <taxon>eudicotyledons</taxon>
        <taxon>Gunneridae</taxon>
        <taxon>Pentapetalae</taxon>
        <taxon>rosids</taxon>
        <taxon>malvids</taxon>
        <taxon>Myrtales</taxon>
        <taxon>Lythraceae</taxon>
        <taxon>Punica</taxon>
    </lineage>
</organism>
<dbReference type="PANTHER" id="PTHR38926:SF2">
    <property type="entry name" value="F-BOX_LRR-REPEAT PROTEIN 21-RELATED"/>
    <property type="match status" value="1"/>
</dbReference>
<dbReference type="SMART" id="SM00367">
    <property type="entry name" value="LRR_CC"/>
    <property type="match status" value="3"/>
</dbReference>
<dbReference type="Pfam" id="PF24758">
    <property type="entry name" value="LRR_At5g56370"/>
    <property type="match status" value="1"/>
</dbReference>
<dbReference type="Gene3D" id="1.20.1280.50">
    <property type="match status" value="1"/>
</dbReference>
<dbReference type="GeneID" id="116192074"/>
<dbReference type="InterPro" id="IPR055411">
    <property type="entry name" value="LRR_FXL15/At3g58940/PEG3-like"/>
</dbReference>